<evidence type="ECO:0000313" key="3">
    <source>
        <dbReference type="Proteomes" id="UP000827092"/>
    </source>
</evidence>
<feature type="transmembrane region" description="Helical" evidence="1">
    <location>
        <begin position="61"/>
        <end position="81"/>
    </location>
</feature>
<gene>
    <name evidence="2" type="ORF">JTE90_011311</name>
</gene>
<keyword evidence="1" id="KW-0472">Membrane</keyword>
<feature type="transmembrane region" description="Helical" evidence="1">
    <location>
        <begin position="125"/>
        <end position="148"/>
    </location>
</feature>
<reference evidence="2 3" key="1">
    <citation type="journal article" date="2022" name="Nat. Ecol. Evol.">
        <title>A masculinizing supergene underlies an exaggerated male reproductive morph in a spider.</title>
        <authorList>
            <person name="Hendrickx F."/>
            <person name="De Corte Z."/>
            <person name="Sonet G."/>
            <person name="Van Belleghem S.M."/>
            <person name="Kostlbacher S."/>
            <person name="Vangestel C."/>
        </authorList>
    </citation>
    <scope>NUCLEOTIDE SEQUENCE [LARGE SCALE GENOMIC DNA]</scope>
    <source>
        <strain evidence="2">W744_W776</strain>
    </source>
</reference>
<sequence length="183" mass="20561">MIHLKTFCYFWDTRMGCIVIGYLTGALSILCCVGSVLRLFLGFPLILQNDDFQGEFPFNPLFFVFSAMFFGFHSVTSFSLVPATKEGQGMFVVPTLVMLFIDVILDCTAIIVLGMMLIQHNQDEFILVGIILTSFLLPLLIYATVIVISQFEELFQKSDRVPLQRSNMQKSMPTSDTSVSTVV</sequence>
<organism evidence="2 3">
    <name type="scientific">Oedothorax gibbosus</name>
    <dbReference type="NCBI Taxonomy" id="931172"/>
    <lineage>
        <taxon>Eukaryota</taxon>
        <taxon>Metazoa</taxon>
        <taxon>Ecdysozoa</taxon>
        <taxon>Arthropoda</taxon>
        <taxon>Chelicerata</taxon>
        <taxon>Arachnida</taxon>
        <taxon>Araneae</taxon>
        <taxon>Araneomorphae</taxon>
        <taxon>Entelegynae</taxon>
        <taxon>Araneoidea</taxon>
        <taxon>Linyphiidae</taxon>
        <taxon>Erigoninae</taxon>
        <taxon>Oedothorax</taxon>
    </lineage>
</organism>
<keyword evidence="1" id="KW-0812">Transmembrane</keyword>
<feature type="transmembrane region" description="Helical" evidence="1">
    <location>
        <begin position="20"/>
        <end position="41"/>
    </location>
</feature>
<keyword evidence="3" id="KW-1185">Reference proteome</keyword>
<evidence type="ECO:0000313" key="2">
    <source>
        <dbReference type="EMBL" id="KAG8197150.1"/>
    </source>
</evidence>
<name>A0AAV6VM48_9ARAC</name>
<proteinExistence type="predicted"/>
<feature type="transmembrane region" description="Helical" evidence="1">
    <location>
        <begin position="93"/>
        <end position="119"/>
    </location>
</feature>
<keyword evidence="1" id="KW-1133">Transmembrane helix</keyword>
<accession>A0AAV6VM48</accession>
<protein>
    <submittedName>
        <fullName evidence="2">Uncharacterized protein</fullName>
    </submittedName>
</protein>
<dbReference type="EMBL" id="JAFNEN010000058">
    <property type="protein sequence ID" value="KAG8197150.1"/>
    <property type="molecule type" value="Genomic_DNA"/>
</dbReference>
<dbReference type="AlphaFoldDB" id="A0AAV6VM48"/>
<evidence type="ECO:0000256" key="1">
    <source>
        <dbReference type="SAM" id="Phobius"/>
    </source>
</evidence>
<dbReference type="Proteomes" id="UP000827092">
    <property type="component" value="Unassembled WGS sequence"/>
</dbReference>
<comment type="caution">
    <text evidence="2">The sequence shown here is derived from an EMBL/GenBank/DDBJ whole genome shotgun (WGS) entry which is preliminary data.</text>
</comment>